<gene>
    <name evidence="2" type="ORF">WQ53_09540</name>
</gene>
<dbReference type="Proteomes" id="UP000033067">
    <property type="component" value="Chromosome"/>
</dbReference>
<accession>A0A0E3Z543</accession>
<protein>
    <recommendedName>
        <fullName evidence="4">Lipoprotein</fullName>
    </recommendedName>
</protein>
<feature type="compositionally biased region" description="Low complexity" evidence="1">
    <location>
        <begin position="52"/>
        <end position="66"/>
    </location>
</feature>
<organism evidence="2 3">
    <name type="scientific">Pseudoxanthomonas suwonensis</name>
    <dbReference type="NCBI Taxonomy" id="314722"/>
    <lineage>
        <taxon>Bacteria</taxon>
        <taxon>Pseudomonadati</taxon>
        <taxon>Pseudomonadota</taxon>
        <taxon>Gammaproteobacteria</taxon>
        <taxon>Lysobacterales</taxon>
        <taxon>Lysobacteraceae</taxon>
        <taxon>Pseudoxanthomonas</taxon>
    </lineage>
</organism>
<evidence type="ECO:0000256" key="1">
    <source>
        <dbReference type="SAM" id="MobiDB-lite"/>
    </source>
</evidence>
<name>A0A0E3Z543_9GAMM</name>
<proteinExistence type="predicted"/>
<evidence type="ECO:0000313" key="2">
    <source>
        <dbReference type="EMBL" id="AKC88318.1"/>
    </source>
</evidence>
<reference evidence="2 3" key="1">
    <citation type="journal article" date="2015" name="Genome Announc.">
        <title>Complete Genome Sequence of Pseudoxanthomonas suwonensis Strain J1, a Cellulose-Degrading Bacterium Isolated from Leaf- and Wood-Enriched Soil.</title>
        <authorList>
            <person name="Hou L."/>
            <person name="Jiang J."/>
            <person name="Xu Z."/>
            <person name="Zhou Y."/>
            <person name="Leung F.C."/>
        </authorList>
    </citation>
    <scope>NUCLEOTIDE SEQUENCE [LARGE SCALE GENOMIC DNA]</scope>
    <source>
        <strain evidence="2 3">J1</strain>
    </source>
</reference>
<keyword evidence="3" id="KW-1185">Reference proteome</keyword>
<feature type="region of interest" description="Disordered" evidence="1">
    <location>
        <begin position="44"/>
        <end position="72"/>
    </location>
</feature>
<evidence type="ECO:0000313" key="3">
    <source>
        <dbReference type="Proteomes" id="UP000033067"/>
    </source>
</evidence>
<evidence type="ECO:0008006" key="4">
    <source>
        <dbReference type="Google" id="ProtNLM"/>
    </source>
</evidence>
<dbReference type="KEGG" id="psuw:WQ53_09540"/>
<sequence>MGVPALVLCAVALAACRAEPPPTERPPEPQAQAHTELRDAIQAPQDKARAVEQTLQEAAERQQAQAEDAEGG</sequence>
<dbReference type="PATRIC" id="fig|314722.6.peg.2047"/>
<dbReference type="AlphaFoldDB" id="A0A0E3Z543"/>
<dbReference type="EMBL" id="CP011144">
    <property type="protein sequence ID" value="AKC88318.1"/>
    <property type="molecule type" value="Genomic_DNA"/>
</dbReference>